<evidence type="ECO:0000259" key="1">
    <source>
        <dbReference type="Pfam" id="PF13417"/>
    </source>
</evidence>
<dbReference type="AlphaFoldDB" id="A0A382PWT5"/>
<accession>A0A382PWT5</accession>
<name>A0A382PWT5_9ZZZZ</name>
<feature type="non-terminal residue" evidence="2">
    <location>
        <position position="149"/>
    </location>
</feature>
<gene>
    <name evidence="2" type="ORF">METZ01_LOCUS329952</name>
</gene>
<feature type="domain" description="GST N-terminal" evidence="1">
    <location>
        <begin position="6"/>
        <end position="80"/>
    </location>
</feature>
<dbReference type="EMBL" id="UINC01109933">
    <property type="protein sequence ID" value="SVC77098.1"/>
    <property type="molecule type" value="Genomic_DNA"/>
</dbReference>
<proteinExistence type="predicted"/>
<dbReference type="Gene3D" id="3.40.30.110">
    <property type="match status" value="1"/>
</dbReference>
<dbReference type="InterPro" id="IPR036249">
    <property type="entry name" value="Thioredoxin-like_sf"/>
</dbReference>
<sequence length="149" mass="17293">MTEIILHHYDASPFTQKALRMLGLKNLRWRSVETPMILPKPDLVCLTGGYRGTPVMQIGADFYIDTQRIARELERRFPEPSWFPTNDPGLGYALVKWSDEFFQAGLKMALALLGPDWEPTFRKDRQAIFAQLDFNTMDEELQHAMAQFR</sequence>
<dbReference type="Pfam" id="PF13417">
    <property type="entry name" value="GST_N_3"/>
    <property type="match status" value="1"/>
</dbReference>
<evidence type="ECO:0000313" key="2">
    <source>
        <dbReference type="EMBL" id="SVC77098.1"/>
    </source>
</evidence>
<organism evidence="2">
    <name type="scientific">marine metagenome</name>
    <dbReference type="NCBI Taxonomy" id="408172"/>
    <lineage>
        <taxon>unclassified sequences</taxon>
        <taxon>metagenomes</taxon>
        <taxon>ecological metagenomes</taxon>
    </lineage>
</organism>
<dbReference type="InterPro" id="IPR004045">
    <property type="entry name" value="Glutathione_S-Trfase_N"/>
</dbReference>
<dbReference type="SUPFAM" id="SSF52833">
    <property type="entry name" value="Thioredoxin-like"/>
    <property type="match status" value="1"/>
</dbReference>
<protein>
    <recommendedName>
        <fullName evidence="1">GST N-terminal domain-containing protein</fullName>
    </recommendedName>
</protein>
<reference evidence="2" key="1">
    <citation type="submission" date="2018-05" db="EMBL/GenBank/DDBJ databases">
        <authorList>
            <person name="Lanie J.A."/>
            <person name="Ng W.-L."/>
            <person name="Kazmierczak K.M."/>
            <person name="Andrzejewski T.M."/>
            <person name="Davidsen T.M."/>
            <person name="Wayne K.J."/>
            <person name="Tettelin H."/>
            <person name="Glass J.I."/>
            <person name="Rusch D."/>
            <person name="Podicherti R."/>
            <person name="Tsui H.-C.T."/>
            <person name="Winkler M.E."/>
        </authorList>
    </citation>
    <scope>NUCLEOTIDE SEQUENCE</scope>
</reference>